<dbReference type="Pfam" id="PF10079">
    <property type="entry name" value="Rossmann-like_BshC"/>
    <property type="match status" value="1"/>
</dbReference>
<evidence type="ECO:0000259" key="3">
    <source>
        <dbReference type="Pfam" id="PF10079"/>
    </source>
</evidence>
<dbReference type="EC" id="6.-.-.-" evidence="2"/>
<dbReference type="GO" id="GO:0016874">
    <property type="term" value="F:ligase activity"/>
    <property type="evidence" value="ECO:0007669"/>
    <property type="project" value="UniProtKB-UniRule"/>
</dbReference>
<dbReference type="Proteomes" id="UP000199695">
    <property type="component" value="Unassembled WGS sequence"/>
</dbReference>
<dbReference type="PIRSF" id="PIRSF012535">
    <property type="entry name" value="UCP012535"/>
    <property type="match status" value="1"/>
</dbReference>
<dbReference type="Pfam" id="PF24850">
    <property type="entry name" value="CC_BshC"/>
    <property type="match status" value="1"/>
</dbReference>
<dbReference type="NCBIfam" id="TIGR03998">
    <property type="entry name" value="thiol_BshC"/>
    <property type="match status" value="1"/>
</dbReference>
<dbReference type="RefSeq" id="WP_089966921.1">
    <property type="nucleotide sequence ID" value="NZ_FOCQ01000005.1"/>
</dbReference>
<comment type="similarity">
    <text evidence="2">Belongs to the BshC family.</text>
</comment>
<dbReference type="AlphaFoldDB" id="A0A1H8DMF5"/>
<proteinExistence type="inferred from homology"/>
<dbReference type="HAMAP" id="MF_01867">
    <property type="entry name" value="BshC"/>
    <property type="match status" value="1"/>
</dbReference>
<reference evidence="5 6" key="1">
    <citation type="submission" date="2016-10" db="EMBL/GenBank/DDBJ databases">
        <authorList>
            <person name="de Groot N.N."/>
        </authorList>
    </citation>
    <scope>NUCLEOTIDE SEQUENCE [LARGE SCALE GENOMIC DNA]</scope>
    <source>
        <strain evidence="5 6">DSM 46701</strain>
    </source>
</reference>
<dbReference type="OrthoDB" id="9765151at2"/>
<keyword evidence="6" id="KW-1185">Reference proteome</keyword>
<feature type="domain" description="Bacillithiol biosynthesis BshC N-terminal Rossmann-like" evidence="3">
    <location>
        <begin position="1"/>
        <end position="382"/>
    </location>
</feature>
<feature type="domain" description="Bacillithiol biosynthesis BshC C-terminal coiled-coil" evidence="4">
    <location>
        <begin position="384"/>
        <end position="532"/>
    </location>
</feature>
<accession>A0A1H8DMF5</accession>
<evidence type="ECO:0000313" key="6">
    <source>
        <dbReference type="Proteomes" id="UP000199695"/>
    </source>
</evidence>
<dbReference type="EMBL" id="FOCQ01000005">
    <property type="protein sequence ID" value="SEN08335.1"/>
    <property type="molecule type" value="Genomic_DNA"/>
</dbReference>
<gene>
    <name evidence="2" type="primary">bshC</name>
    <name evidence="5" type="ORF">SAMN05444955_105258</name>
</gene>
<evidence type="ECO:0000313" key="5">
    <source>
        <dbReference type="EMBL" id="SEN08335.1"/>
    </source>
</evidence>
<evidence type="ECO:0000259" key="4">
    <source>
        <dbReference type="Pfam" id="PF24850"/>
    </source>
</evidence>
<sequence length="546" mass="64694">MKIDAVSYPGSNPITHDYLQPAHPIHSFFSYHPMNAESFVQRAKWVDGRKEQYSRARLVEVLRSYHQPELDHPAIQRNLERLSEPDSLVVIGGQQAGLLTGPLYTLYKAVTIIQLAEREQERLNRPVIPVFWIAGEDHDRNEVDHVWIQTSEGVPVKHRFSSGDEKKRPVSSLYIKKEEMERWLDELGRILPDREYKKEWAERLKKWTNEPVTWSRFFARVMHHLFADRGLLMIDSAYPELRRMEAPFFKHLIKINDSIHSRVMETAEELKKLGYPVAVDLKKNQAHLFVQVEDERLSLVRDQGLWRSRDGRESFSDDELLSLAEQEPERLSNNVITRPLMQEYLFPTLAFVGGPGEISYWALLKQAFEEAGFRMPVVYPRLRMTLIDRTAYKRMQEFGLTWSDLFTRFGEKKEEWLADRQPFHLDDLFLPVKEQIIASYQPLIRLLSEEIGMDLYEMGQKNQQKILEQVDYFYNYTKRSIENKYRTELRHWEEISNTCLPLDKLQERVYNLVNYWNEYGLSWLSRLLETPLLTGNEEFEHRCIIL</sequence>
<evidence type="ECO:0000256" key="1">
    <source>
        <dbReference type="ARBA" id="ARBA00022598"/>
    </source>
</evidence>
<dbReference type="InterPro" id="IPR055398">
    <property type="entry name" value="Rossmann-like_BshC"/>
</dbReference>
<protein>
    <recommendedName>
        <fullName evidence="2">Putative cysteine ligase BshC</fullName>
        <ecNumber evidence="2">6.-.-.-</ecNumber>
    </recommendedName>
</protein>
<organism evidence="5 6">
    <name type="scientific">Lihuaxuella thermophila</name>
    <dbReference type="NCBI Taxonomy" id="1173111"/>
    <lineage>
        <taxon>Bacteria</taxon>
        <taxon>Bacillati</taxon>
        <taxon>Bacillota</taxon>
        <taxon>Bacilli</taxon>
        <taxon>Bacillales</taxon>
        <taxon>Thermoactinomycetaceae</taxon>
        <taxon>Lihuaxuella</taxon>
    </lineage>
</organism>
<comment type="function">
    <text evidence="2">Involved in bacillithiol (BSH) biosynthesis. May catalyze the last step of the pathway, the addition of cysteine to glucosamine malate (GlcN-Mal) to generate BSH.</text>
</comment>
<name>A0A1H8DMF5_9BACL</name>
<dbReference type="STRING" id="1173111.SAMN05444955_105258"/>
<evidence type="ECO:0000256" key="2">
    <source>
        <dbReference type="HAMAP-Rule" id="MF_01867"/>
    </source>
</evidence>
<dbReference type="InterPro" id="IPR055399">
    <property type="entry name" value="CC_BshC"/>
</dbReference>
<dbReference type="InterPro" id="IPR011199">
    <property type="entry name" value="Bacillithiol_biosynth_BshC"/>
</dbReference>
<keyword evidence="1 2" id="KW-0436">Ligase</keyword>